<proteinExistence type="inferred from homology"/>
<dbReference type="InterPro" id="IPR002885">
    <property type="entry name" value="PPR_rpt"/>
</dbReference>
<dbReference type="PROSITE" id="PS51375">
    <property type="entry name" value="PPR"/>
    <property type="match status" value="5"/>
</dbReference>
<evidence type="ECO:0000256" key="2">
    <source>
        <dbReference type="ARBA" id="ARBA00061659"/>
    </source>
</evidence>
<feature type="repeat" description="PPR" evidence="3">
    <location>
        <begin position="280"/>
        <end position="314"/>
    </location>
</feature>
<dbReference type="InterPro" id="IPR046960">
    <property type="entry name" value="PPR_At4g14850-like_plant"/>
</dbReference>
<dbReference type="GO" id="GO:0003729">
    <property type="term" value="F:mRNA binding"/>
    <property type="evidence" value="ECO:0007669"/>
    <property type="project" value="UniProtKB-ARBA"/>
</dbReference>
<dbReference type="AlphaFoldDB" id="A0A6P5YEH4"/>
<gene>
    <name evidence="5" type="primary">LOC111291432</name>
</gene>
<reference evidence="5" key="1">
    <citation type="submission" date="2025-08" db="UniProtKB">
        <authorList>
            <consortium name="RefSeq"/>
        </authorList>
    </citation>
    <scope>IDENTIFICATION</scope>
    <source>
        <tissue evidence="5">Fruit stalk</tissue>
    </source>
</reference>
<dbReference type="FunFam" id="1.25.40.10:FF:000073">
    <property type="entry name" value="Pentatricopeptide repeat-containing protein chloroplastic"/>
    <property type="match status" value="1"/>
</dbReference>
<keyword evidence="1" id="KW-0677">Repeat</keyword>
<feature type="repeat" description="PPR" evidence="3">
    <location>
        <begin position="482"/>
        <end position="516"/>
    </location>
</feature>
<evidence type="ECO:0000256" key="3">
    <source>
        <dbReference type="PROSITE-ProRule" id="PRU00708"/>
    </source>
</evidence>
<evidence type="ECO:0000313" key="5">
    <source>
        <dbReference type="RefSeq" id="XP_022738919.1"/>
    </source>
</evidence>
<keyword evidence="4" id="KW-1185">Reference proteome</keyword>
<dbReference type="Gene3D" id="1.25.40.10">
    <property type="entry name" value="Tetratricopeptide repeat domain"/>
    <property type="match status" value="5"/>
</dbReference>
<evidence type="ECO:0000313" key="4">
    <source>
        <dbReference type="Proteomes" id="UP000515121"/>
    </source>
</evidence>
<sequence>MEGMKVFNHHSFHLQSHSNDQQKLQLFSTVPLYSRNVSFIKKPSSISSNSQTLFTSLNFLETPSQKPQNKSGFLRNKLITEFTVHGLFEDAIRVYVRMLQNGFQVQDFKFFPCLIKAFGGLSDVKRGRQIHGHVLKSGFLADIYVVNALLGMYFKCGEIKDAVQMFDKMSERDLVSWNSMISGFYQSEDYLDSLMIFSLMVKEHGVFPNRVGCLSALSSCASTESWILGREIHGFVVKNGLESDEFLVSGLIEMYMKCGDLRNAEHVFRSIVNKELVRINTVIWNVMITGYVSNECLYKAQELFVEMLELGIKPDSSTMVAALVLCSRLPDLSVGKQIHGLILAFGLENDTRIQTALIEMYFKCCRPESGLKIFRRSHNDNLVMWGAVISNSTQNDCPFGAVELFCIFMLKHGFPDSLMLLAVLRACSSLALKSKGMEIHCLAVKTGYISDFYVGSALVDMYGKCGDIESAQNVFSRLHCKDLVSWNALICGYSQNEWADEALAAFRDMQCEGLRPNTVTIACILSICAHLSVRVLCKQVHCFLIQQGWKYNVLVSNSLIAAYAKCGDVNSSWIIFENMHERNQVSWNTVISALGMHGHTDKMFVSFESMKQAGMKPDYVTFTALLSACSHAGRVDMGYKFFQSMVEEYKLQPQVEHYTCMVDLLGRAGHLNQAYDLIMAMPCDPDDRIWGSLLGSCRSHGDEKLAKVVANHIFKLDATGTGYRVLLANLFDDLGKPSEVVKIRSEIKDMGLKKQPGCSWIEVDNNIHIFVAGDCSHHQSEEIYAVIESLTLELKRAGYIPHFPLRSLALDNTDF</sequence>
<feature type="repeat" description="PPR" evidence="3">
    <location>
        <begin position="142"/>
        <end position="176"/>
    </location>
</feature>
<dbReference type="GO" id="GO:0009451">
    <property type="term" value="P:RNA modification"/>
    <property type="evidence" value="ECO:0007669"/>
    <property type="project" value="InterPro"/>
</dbReference>
<organism evidence="4 5">
    <name type="scientific">Durio zibethinus</name>
    <name type="common">Durian</name>
    <dbReference type="NCBI Taxonomy" id="66656"/>
    <lineage>
        <taxon>Eukaryota</taxon>
        <taxon>Viridiplantae</taxon>
        <taxon>Streptophyta</taxon>
        <taxon>Embryophyta</taxon>
        <taxon>Tracheophyta</taxon>
        <taxon>Spermatophyta</taxon>
        <taxon>Magnoliopsida</taxon>
        <taxon>eudicotyledons</taxon>
        <taxon>Gunneridae</taxon>
        <taxon>Pentapetalae</taxon>
        <taxon>rosids</taxon>
        <taxon>malvids</taxon>
        <taxon>Malvales</taxon>
        <taxon>Malvaceae</taxon>
        <taxon>Helicteroideae</taxon>
        <taxon>Durio</taxon>
    </lineage>
</organism>
<accession>A0A6P5YEH4</accession>
<name>A0A6P5YEH4_DURZI</name>
<comment type="similarity">
    <text evidence="2">Belongs to the PPR family. PCMP-E subfamily.</text>
</comment>
<dbReference type="Pfam" id="PF13041">
    <property type="entry name" value="PPR_2"/>
    <property type="match status" value="3"/>
</dbReference>
<dbReference type="FunFam" id="1.25.40.10:FF:000361">
    <property type="entry name" value="Pentatricopeptide repeat-containing protein chloroplastic"/>
    <property type="match status" value="1"/>
</dbReference>
<dbReference type="PANTHER" id="PTHR47926:SF452">
    <property type="entry name" value="PENTATRICOPEPTIDE REPEAT-CONTAINING PROTEIN"/>
    <property type="match status" value="1"/>
</dbReference>
<feature type="repeat" description="PPR" evidence="3">
    <location>
        <begin position="583"/>
        <end position="617"/>
    </location>
</feature>
<dbReference type="FunFam" id="1.25.40.10:FF:000090">
    <property type="entry name" value="Pentatricopeptide repeat-containing protein, chloroplastic"/>
    <property type="match status" value="1"/>
</dbReference>
<dbReference type="Pfam" id="PF01535">
    <property type="entry name" value="PPR"/>
    <property type="match status" value="5"/>
</dbReference>
<dbReference type="NCBIfam" id="TIGR00756">
    <property type="entry name" value="PPR"/>
    <property type="match status" value="6"/>
</dbReference>
<dbReference type="GeneID" id="111291432"/>
<dbReference type="InterPro" id="IPR046848">
    <property type="entry name" value="E_motif"/>
</dbReference>
<protein>
    <submittedName>
        <fullName evidence="5">Pentatricopeptide repeat-containing protein At4g21300-like</fullName>
    </submittedName>
</protein>
<evidence type="ECO:0000256" key="1">
    <source>
        <dbReference type="ARBA" id="ARBA00022737"/>
    </source>
</evidence>
<dbReference type="Pfam" id="PF20431">
    <property type="entry name" value="E_motif"/>
    <property type="match status" value="1"/>
</dbReference>
<dbReference type="OrthoDB" id="730395at2759"/>
<dbReference type="PANTHER" id="PTHR47926">
    <property type="entry name" value="PENTATRICOPEPTIDE REPEAT-CONTAINING PROTEIN"/>
    <property type="match status" value="1"/>
</dbReference>
<dbReference type="InterPro" id="IPR011990">
    <property type="entry name" value="TPR-like_helical_dom_sf"/>
</dbReference>
<dbReference type="Proteomes" id="UP000515121">
    <property type="component" value="Unplaced"/>
</dbReference>
<dbReference type="RefSeq" id="XP_022738919.1">
    <property type="nucleotide sequence ID" value="XM_022883184.1"/>
</dbReference>
<feature type="repeat" description="PPR" evidence="3">
    <location>
        <begin position="618"/>
        <end position="648"/>
    </location>
</feature>
<dbReference type="KEGG" id="dzi:111291432"/>
<dbReference type="FunFam" id="1.25.40.10:FF:000344">
    <property type="entry name" value="Pentatricopeptide repeat-containing protein"/>
    <property type="match status" value="1"/>
</dbReference>